<dbReference type="AlphaFoldDB" id="A0AAD9UEW4"/>
<keyword evidence="2" id="KW-1185">Reference proteome</keyword>
<accession>A0AAD9UEW4</accession>
<comment type="caution">
    <text evidence="1">The sequence shown here is derived from an EMBL/GenBank/DDBJ whole genome shotgun (WGS) entry which is preliminary data.</text>
</comment>
<dbReference type="EMBL" id="JAODUO010000190">
    <property type="protein sequence ID" value="KAK2186740.1"/>
    <property type="molecule type" value="Genomic_DNA"/>
</dbReference>
<evidence type="ECO:0000313" key="1">
    <source>
        <dbReference type="EMBL" id="KAK2186740.1"/>
    </source>
</evidence>
<protein>
    <submittedName>
        <fullName evidence="1">Uncharacterized protein</fullName>
    </submittedName>
</protein>
<reference evidence="1" key="1">
    <citation type="journal article" date="2023" name="Mol. Biol. Evol.">
        <title>Third-Generation Sequencing Reveals the Adaptive Role of the Epigenome in Three Deep-Sea Polychaetes.</title>
        <authorList>
            <person name="Perez M."/>
            <person name="Aroh O."/>
            <person name="Sun Y."/>
            <person name="Lan Y."/>
            <person name="Juniper S.K."/>
            <person name="Young C.R."/>
            <person name="Angers B."/>
            <person name="Qian P.Y."/>
        </authorList>
    </citation>
    <scope>NUCLEOTIDE SEQUENCE</scope>
    <source>
        <strain evidence="1">R07B-5</strain>
    </source>
</reference>
<proteinExistence type="predicted"/>
<organism evidence="1 2">
    <name type="scientific">Ridgeia piscesae</name>
    <name type="common">Tubeworm</name>
    <dbReference type="NCBI Taxonomy" id="27915"/>
    <lineage>
        <taxon>Eukaryota</taxon>
        <taxon>Metazoa</taxon>
        <taxon>Spiralia</taxon>
        <taxon>Lophotrochozoa</taxon>
        <taxon>Annelida</taxon>
        <taxon>Polychaeta</taxon>
        <taxon>Sedentaria</taxon>
        <taxon>Canalipalpata</taxon>
        <taxon>Sabellida</taxon>
        <taxon>Siboglinidae</taxon>
        <taxon>Ridgeia</taxon>
    </lineage>
</organism>
<dbReference type="Proteomes" id="UP001209878">
    <property type="component" value="Unassembled WGS sequence"/>
</dbReference>
<sequence length="92" mass="10519">MLLTFGGAELLAIYNSFDYNIEGAAAEIPTVKVVLDRFDSYLAPRTNELIDRYRFRSCKQSYDETTAAYIARLHNLANTCNFGDEKENNLRD</sequence>
<evidence type="ECO:0000313" key="2">
    <source>
        <dbReference type="Proteomes" id="UP001209878"/>
    </source>
</evidence>
<name>A0AAD9UEW4_RIDPI</name>
<dbReference type="PANTHER" id="PTHR33198">
    <property type="entry name" value="ANK_REP_REGION DOMAIN-CONTAINING PROTEIN-RELATED"/>
    <property type="match status" value="1"/>
</dbReference>
<gene>
    <name evidence="1" type="ORF">NP493_190g01009</name>
</gene>